<dbReference type="GO" id="GO:0030170">
    <property type="term" value="F:pyridoxal phosphate binding"/>
    <property type="evidence" value="ECO:0007669"/>
    <property type="project" value="InterPro"/>
</dbReference>
<organism evidence="5 6">
    <name type="scientific">Candidatus Curtissbacteria bacterium RIFCSPHIGHO2_01_FULL_41_13</name>
    <dbReference type="NCBI Taxonomy" id="1797745"/>
    <lineage>
        <taxon>Bacteria</taxon>
        <taxon>Candidatus Curtissiibacteriota</taxon>
    </lineage>
</organism>
<proteinExistence type="predicted"/>
<evidence type="ECO:0000256" key="3">
    <source>
        <dbReference type="ARBA" id="ARBA00022679"/>
    </source>
</evidence>
<dbReference type="PANTHER" id="PTHR42832:SF3">
    <property type="entry name" value="L-GLUTAMINE--4-(METHYLSULFANYL)-2-OXOBUTANOATE AMINOTRANSFERASE"/>
    <property type="match status" value="1"/>
</dbReference>
<evidence type="ECO:0000259" key="4">
    <source>
        <dbReference type="Pfam" id="PF00155"/>
    </source>
</evidence>
<dbReference type="EMBL" id="MFBA01000058">
    <property type="protein sequence ID" value="OGD84507.1"/>
    <property type="molecule type" value="Genomic_DNA"/>
</dbReference>
<dbReference type="Proteomes" id="UP000177069">
    <property type="component" value="Unassembled WGS sequence"/>
</dbReference>
<sequence length="396" mass="43427">MIERPLPVSRLPEGGVNLFQSIKAVSTEAESRGIELIRLSIGQPQGPALESARRAASEAVLSESESMHEYQDNGSPGVRDFAKRFVRAHLRVPPGENVDYLPIPGIKPMLGLIPLASGAAEKPLSIATTTKPGYPTPRDWAATYLKQNVYEVPLNPENAFRFSPSDLPPGTDLVMMNYPHNPTGQIATYKWLAELCQYAQDHNIRLFNDAAYIALSHNQDSRALAESAIMFSRLSWAEAFSASKLIGNGTGWRVGAIVGSPDFVKDIGTIKGNTDSGFAAPMAAGALHSVENDREGIEANRQIYERRLRILGQILTANGMQPAVEPGAGFFTLWKSPRTAFREEMRDARHFNFTMIEKTGIVGVHFNPYIRYAVCADVEGFADKIDAAFKKASVSY</sequence>
<reference evidence="5 6" key="1">
    <citation type="journal article" date="2016" name="Nat. Commun.">
        <title>Thousands of microbial genomes shed light on interconnected biogeochemical processes in an aquifer system.</title>
        <authorList>
            <person name="Anantharaman K."/>
            <person name="Brown C.T."/>
            <person name="Hug L.A."/>
            <person name="Sharon I."/>
            <person name="Castelle C.J."/>
            <person name="Probst A.J."/>
            <person name="Thomas B.C."/>
            <person name="Singh A."/>
            <person name="Wilkins M.J."/>
            <person name="Karaoz U."/>
            <person name="Brodie E.L."/>
            <person name="Williams K.H."/>
            <person name="Hubbard S.S."/>
            <person name="Banfield J.F."/>
        </authorList>
    </citation>
    <scope>NUCLEOTIDE SEQUENCE [LARGE SCALE GENOMIC DNA]</scope>
</reference>
<evidence type="ECO:0000313" key="5">
    <source>
        <dbReference type="EMBL" id="OGD84507.1"/>
    </source>
</evidence>
<comment type="caution">
    <text evidence="5">The sequence shown here is derived from an EMBL/GenBank/DDBJ whole genome shotgun (WGS) entry which is preliminary data.</text>
</comment>
<dbReference type="PANTHER" id="PTHR42832">
    <property type="entry name" value="AMINO ACID AMINOTRANSFERASE"/>
    <property type="match status" value="1"/>
</dbReference>
<dbReference type="GO" id="GO:0008483">
    <property type="term" value="F:transaminase activity"/>
    <property type="evidence" value="ECO:0007669"/>
    <property type="project" value="UniProtKB-KW"/>
</dbReference>
<evidence type="ECO:0000256" key="1">
    <source>
        <dbReference type="ARBA" id="ARBA00001933"/>
    </source>
</evidence>
<dbReference type="CDD" id="cd00609">
    <property type="entry name" value="AAT_like"/>
    <property type="match status" value="1"/>
</dbReference>
<evidence type="ECO:0000313" key="6">
    <source>
        <dbReference type="Proteomes" id="UP000177069"/>
    </source>
</evidence>
<dbReference type="InterPro" id="IPR015424">
    <property type="entry name" value="PyrdxlP-dep_Trfase"/>
</dbReference>
<comment type="cofactor">
    <cofactor evidence="1">
        <name>pyridoxal 5'-phosphate</name>
        <dbReference type="ChEBI" id="CHEBI:597326"/>
    </cofactor>
</comment>
<dbReference type="InterPro" id="IPR050881">
    <property type="entry name" value="LL-DAP_aminotransferase"/>
</dbReference>
<protein>
    <recommendedName>
        <fullName evidence="4">Aminotransferase class I/classII large domain-containing protein</fullName>
    </recommendedName>
</protein>
<feature type="domain" description="Aminotransferase class I/classII large" evidence="4">
    <location>
        <begin position="35"/>
        <end position="358"/>
    </location>
</feature>
<dbReference type="InterPro" id="IPR015421">
    <property type="entry name" value="PyrdxlP-dep_Trfase_major"/>
</dbReference>
<dbReference type="Gene3D" id="3.40.640.10">
    <property type="entry name" value="Type I PLP-dependent aspartate aminotransferase-like (Major domain)"/>
    <property type="match status" value="1"/>
</dbReference>
<keyword evidence="2" id="KW-0032">Aminotransferase</keyword>
<gene>
    <name evidence="5" type="ORF">A2696_02020</name>
</gene>
<dbReference type="InterPro" id="IPR004839">
    <property type="entry name" value="Aminotransferase_I/II_large"/>
</dbReference>
<name>A0A1F5FY19_9BACT</name>
<dbReference type="AlphaFoldDB" id="A0A1F5FY19"/>
<evidence type="ECO:0000256" key="2">
    <source>
        <dbReference type="ARBA" id="ARBA00022576"/>
    </source>
</evidence>
<keyword evidence="3" id="KW-0808">Transferase</keyword>
<dbReference type="SUPFAM" id="SSF53383">
    <property type="entry name" value="PLP-dependent transferases"/>
    <property type="match status" value="1"/>
</dbReference>
<dbReference type="Pfam" id="PF00155">
    <property type="entry name" value="Aminotran_1_2"/>
    <property type="match status" value="1"/>
</dbReference>
<accession>A0A1F5FY19</accession>